<feature type="non-terminal residue" evidence="1">
    <location>
        <position position="1"/>
    </location>
</feature>
<name>A0ABR3EVS9_9AGAR</name>
<dbReference type="EMBL" id="JBAHYK010001703">
    <property type="protein sequence ID" value="KAL0567003.1"/>
    <property type="molecule type" value="Genomic_DNA"/>
</dbReference>
<sequence length="57" mass="7136">EYESLHGRDGFNRNYKFRDVRPRELLELDKGSQDYKESVERWRKEKAERYQAWKDAR</sequence>
<protein>
    <recommendedName>
        <fullName evidence="3">MHC class I antigen</fullName>
    </recommendedName>
</protein>
<keyword evidence="2" id="KW-1185">Reference proteome</keyword>
<proteinExistence type="predicted"/>
<evidence type="ECO:0000313" key="1">
    <source>
        <dbReference type="EMBL" id="KAL0567003.1"/>
    </source>
</evidence>
<organism evidence="1 2">
    <name type="scientific">Marasmius crinis-equi</name>
    <dbReference type="NCBI Taxonomy" id="585013"/>
    <lineage>
        <taxon>Eukaryota</taxon>
        <taxon>Fungi</taxon>
        <taxon>Dikarya</taxon>
        <taxon>Basidiomycota</taxon>
        <taxon>Agaricomycotina</taxon>
        <taxon>Agaricomycetes</taxon>
        <taxon>Agaricomycetidae</taxon>
        <taxon>Agaricales</taxon>
        <taxon>Marasmiineae</taxon>
        <taxon>Marasmiaceae</taxon>
        <taxon>Marasmius</taxon>
    </lineage>
</organism>
<gene>
    <name evidence="1" type="ORF">V5O48_014989</name>
</gene>
<dbReference type="Proteomes" id="UP001465976">
    <property type="component" value="Unassembled WGS sequence"/>
</dbReference>
<comment type="caution">
    <text evidence="1">The sequence shown here is derived from an EMBL/GenBank/DDBJ whole genome shotgun (WGS) entry which is preliminary data.</text>
</comment>
<reference evidence="1 2" key="1">
    <citation type="submission" date="2024-02" db="EMBL/GenBank/DDBJ databases">
        <title>A draft genome for the cacao thread blight pathogen Marasmius crinis-equi.</title>
        <authorList>
            <person name="Cohen S.P."/>
            <person name="Baruah I.K."/>
            <person name="Amoako-Attah I."/>
            <person name="Bukari Y."/>
            <person name="Meinhardt L.W."/>
            <person name="Bailey B.A."/>
        </authorList>
    </citation>
    <scope>NUCLEOTIDE SEQUENCE [LARGE SCALE GENOMIC DNA]</scope>
    <source>
        <strain evidence="1 2">GH-76</strain>
    </source>
</reference>
<evidence type="ECO:0008006" key="3">
    <source>
        <dbReference type="Google" id="ProtNLM"/>
    </source>
</evidence>
<accession>A0ABR3EVS9</accession>
<evidence type="ECO:0000313" key="2">
    <source>
        <dbReference type="Proteomes" id="UP001465976"/>
    </source>
</evidence>